<organism evidence="1 2">
    <name type="scientific">Colletotrichum higginsianum (strain IMI 349063)</name>
    <name type="common">Crucifer anthracnose fungus</name>
    <dbReference type="NCBI Taxonomy" id="759273"/>
    <lineage>
        <taxon>Eukaryota</taxon>
        <taxon>Fungi</taxon>
        <taxon>Dikarya</taxon>
        <taxon>Ascomycota</taxon>
        <taxon>Pezizomycotina</taxon>
        <taxon>Sordariomycetes</taxon>
        <taxon>Hypocreomycetidae</taxon>
        <taxon>Glomerellales</taxon>
        <taxon>Glomerellaceae</taxon>
        <taxon>Colletotrichum</taxon>
        <taxon>Colletotrichum destructivum species complex</taxon>
    </lineage>
</organism>
<protein>
    <submittedName>
        <fullName evidence="1">Zn 2cys6 transcription factor</fullName>
    </submittedName>
</protein>
<dbReference type="KEGG" id="chig:CH63R_03915"/>
<evidence type="ECO:0000313" key="1">
    <source>
        <dbReference type="EMBL" id="OBR11619.1"/>
    </source>
</evidence>
<sequence length="511" mass="58162">MSLCGMIIARYPGEPLALFVTAEDILQDISTSFPFLSSFSLHPVIHSVRTDFEIDDYRTRPTKKARFRDDGAQDKTISASKLDSSFTQQALNTLVPGQPPSLHFIMSPGSQLLVRGRRQGPMDPISRNKAKETRDRKMECIRCKLSKQECRRNDDTLNGPCIGCEKHGGSQRWPGPCVKAHFGDLVLSGSCNYISSYAIYHLTLNNDTRIRRELPKRINLDELVGRVDQARRKFNFEVYQGGQPLYVLDLDSCHDYLQGLRNQMDVAEHDFPAFIDIALLQADTSGDDWEKCMTQTTSPPRDWLSLLCDVNRMPSRASFSYVSRPNISEPAAVVERPINVEDPDDADDLILAAQLSRIVCRKLEVKAYHHLQCLLYDWGTMEDGRVLTFLQSLGRILLTLRWRLSWWAAVPSIVVGDGTHGSKSDDANQQRVESRVRSLCWILYFYYCAVRRRLPVSDNEMLAGVYTEYPGAEKVVWDDFPGDESIKGFEAWIERGRELINEAGVLDRLER</sequence>
<keyword evidence="2" id="KW-1185">Reference proteome</keyword>
<dbReference type="InterPro" id="IPR052973">
    <property type="entry name" value="Fungal_sec-metab_reg_TF"/>
</dbReference>
<dbReference type="OrthoDB" id="5425448at2759"/>
<accession>A0A1B7YHR4</accession>
<evidence type="ECO:0000313" key="2">
    <source>
        <dbReference type="Proteomes" id="UP000092177"/>
    </source>
</evidence>
<dbReference type="Proteomes" id="UP000092177">
    <property type="component" value="Chromosome 3"/>
</dbReference>
<proteinExistence type="predicted"/>
<dbReference type="AlphaFoldDB" id="A0A1B7YHR4"/>
<dbReference type="VEuPathDB" id="FungiDB:CH63R_03915"/>
<name>A0A1B7YHR4_COLHI</name>
<dbReference type="PANTHER" id="PTHR35392">
    <property type="entry name" value="ZN(II)2CYS6 TRANSCRIPTION FACTOR (EUROFUNG)-RELATED-RELATED"/>
    <property type="match status" value="1"/>
</dbReference>
<gene>
    <name evidence="1" type="ORF">CH63R_03915</name>
</gene>
<dbReference type="RefSeq" id="XP_018160136.1">
    <property type="nucleotide sequence ID" value="XM_018298890.1"/>
</dbReference>
<reference evidence="2" key="1">
    <citation type="journal article" date="2017" name="BMC Genomics">
        <title>Gapless genome assembly of Colletotrichum higginsianum reveals chromosome structure and association of transposable elements with secondary metabolite gene clusters.</title>
        <authorList>
            <person name="Dallery J.-F."/>
            <person name="Lapalu N."/>
            <person name="Zampounis A."/>
            <person name="Pigne S."/>
            <person name="Luyten I."/>
            <person name="Amselem J."/>
            <person name="Wittenberg A.H.J."/>
            <person name="Zhou S."/>
            <person name="de Queiroz M.V."/>
            <person name="Robin G.P."/>
            <person name="Auger A."/>
            <person name="Hainaut M."/>
            <person name="Henrissat B."/>
            <person name="Kim K.-T."/>
            <person name="Lee Y.-H."/>
            <person name="Lespinet O."/>
            <person name="Schwartz D.C."/>
            <person name="Thon M.R."/>
            <person name="O'Connell R.J."/>
        </authorList>
    </citation>
    <scope>NUCLEOTIDE SEQUENCE [LARGE SCALE GENOMIC DNA]</scope>
    <source>
        <strain evidence="2">IMI 349063</strain>
    </source>
</reference>
<dbReference type="EMBL" id="LTAN01000003">
    <property type="protein sequence ID" value="OBR11619.1"/>
    <property type="molecule type" value="Genomic_DNA"/>
</dbReference>
<dbReference type="GeneID" id="28862997"/>
<comment type="caution">
    <text evidence="1">The sequence shown here is derived from an EMBL/GenBank/DDBJ whole genome shotgun (WGS) entry which is preliminary data.</text>
</comment>